<protein>
    <recommendedName>
        <fullName evidence="5">PBX homeobox interacting protein 1</fullName>
    </recommendedName>
</protein>
<keyword evidence="1" id="KW-0175">Coiled coil</keyword>
<feature type="region of interest" description="Disordered" evidence="2">
    <location>
        <begin position="137"/>
        <end position="170"/>
    </location>
</feature>
<sequence length="202" mass="20634">MASCPDSDNSWVLAGSEHPLPQGLPVETLGPESRMDPEPEKAPQAPRSHFEAAADELAGAVNGEETPFQTESPQCGPVLPEKTEAKVRTFTGLGRATGEGGGLEPLVAVSAQGVLEGDGCATKPPGLGDMVVQRDLEEAPVVAGPEDTRDTQDLEGHSPPQSLPSSPNAGESLLVSVFPLLLEGMGGRAFAAEHGSGPGPGT</sequence>
<reference evidence="3" key="2">
    <citation type="submission" date="2025-08" db="UniProtKB">
        <authorList>
            <consortium name="Ensembl"/>
        </authorList>
    </citation>
    <scope>IDENTIFICATION</scope>
    <source>
        <strain evidence="3">breed Abyssinian</strain>
    </source>
</reference>
<evidence type="ECO:0000313" key="3">
    <source>
        <dbReference type="Ensembl" id="ENSFCTP00005038925.1"/>
    </source>
</evidence>
<name>A0ABI7YVQ1_FELCA</name>
<evidence type="ECO:0000313" key="4">
    <source>
        <dbReference type="Proteomes" id="UP000823872"/>
    </source>
</evidence>
<feature type="compositionally biased region" description="Polar residues" evidence="2">
    <location>
        <begin position="1"/>
        <end position="10"/>
    </location>
</feature>
<keyword evidence="4" id="KW-1185">Reference proteome</keyword>
<evidence type="ECO:0000256" key="2">
    <source>
        <dbReference type="SAM" id="MobiDB-lite"/>
    </source>
</evidence>
<dbReference type="PANTHER" id="PTHR28638:SF1">
    <property type="entry name" value="PRE-B-CELL LEUKEMIA TRANSCRIPTION FACTOR-INTERACTING PROTEIN 1"/>
    <property type="match status" value="1"/>
</dbReference>
<accession>A0ABI7YVQ1</accession>
<reference evidence="3" key="3">
    <citation type="submission" date="2025-09" db="UniProtKB">
        <authorList>
            <consortium name="Ensembl"/>
        </authorList>
    </citation>
    <scope>IDENTIFICATION</scope>
    <source>
        <strain evidence="3">breed Abyssinian</strain>
    </source>
</reference>
<feature type="compositionally biased region" description="Polar residues" evidence="2">
    <location>
        <begin position="159"/>
        <end position="169"/>
    </location>
</feature>
<organism evidence="3 4">
    <name type="scientific">Felis catus</name>
    <name type="common">Cat</name>
    <name type="synonym">Felis silvestris catus</name>
    <dbReference type="NCBI Taxonomy" id="9685"/>
    <lineage>
        <taxon>Eukaryota</taxon>
        <taxon>Metazoa</taxon>
        <taxon>Chordata</taxon>
        <taxon>Craniata</taxon>
        <taxon>Vertebrata</taxon>
        <taxon>Euteleostomi</taxon>
        <taxon>Mammalia</taxon>
        <taxon>Eutheria</taxon>
        <taxon>Laurasiatheria</taxon>
        <taxon>Carnivora</taxon>
        <taxon>Feliformia</taxon>
        <taxon>Felidae</taxon>
        <taxon>Felinae</taxon>
        <taxon>Felis</taxon>
    </lineage>
</organism>
<dbReference type="GeneTree" id="ENSGT00940000162147"/>
<dbReference type="InterPro" id="IPR051990">
    <property type="entry name" value="CCPG1/PBIP1"/>
</dbReference>
<reference evidence="3 4" key="1">
    <citation type="submission" date="2021-02" db="EMBL/GenBank/DDBJ databases">
        <title>Safari Cat Assemblies.</title>
        <authorList>
            <person name="Bredemeyer K.R."/>
            <person name="Murphy W.J."/>
        </authorList>
    </citation>
    <scope>NUCLEOTIDE SEQUENCE [LARGE SCALE GENOMIC DNA]</scope>
</reference>
<evidence type="ECO:0008006" key="5">
    <source>
        <dbReference type="Google" id="ProtNLM"/>
    </source>
</evidence>
<dbReference type="Ensembl" id="ENSFCTT00005053005.1">
    <property type="protein sequence ID" value="ENSFCTP00005038925.1"/>
    <property type="gene ID" value="ENSFCTG00005018322.1"/>
</dbReference>
<dbReference type="PANTHER" id="PTHR28638">
    <property type="entry name" value="CELL CYCLE PROGRESSION PROTEIN 1"/>
    <property type="match status" value="1"/>
</dbReference>
<gene>
    <name evidence="3" type="primary">PBXIP1</name>
</gene>
<dbReference type="Proteomes" id="UP000823872">
    <property type="component" value="Chromosome F1"/>
</dbReference>
<proteinExistence type="predicted"/>
<feature type="compositionally biased region" description="Basic and acidic residues" evidence="2">
    <location>
        <begin position="146"/>
        <end position="156"/>
    </location>
</feature>
<feature type="region of interest" description="Disordered" evidence="2">
    <location>
        <begin position="1"/>
        <end position="50"/>
    </location>
</feature>
<evidence type="ECO:0000256" key="1">
    <source>
        <dbReference type="ARBA" id="ARBA00023054"/>
    </source>
</evidence>